<feature type="transmembrane region" description="Helical" evidence="7">
    <location>
        <begin position="313"/>
        <end position="337"/>
    </location>
</feature>
<feature type="transmembrane region" description="Helical" evidence="7">
    <location>
        <begin position="433"/>
        <end position="461"/>
    </location>
</feature>
<dbReference type="GeneID" id="5143534"/>
<feature type="domain" description="NADH:quinone oxidoreductase/Mrp antiporter transmembrane" evidence="8">
    <location>
        <begin position="140"/>
        <end position="426"/>
    </location>
</feature>
<feature type="domain" description="NADH-Ubiquinone oxidoreductase (complex I) chain 5 N-terminal" evidence="9">
    <location>
        <begin position="80"/>
        <end position="110"/>
    </location>
</feature>
<keyword evidence="3 7" id="KW-0812">Transmembrane</keyword>
<evidence type="ECO:0000256" key="3">
    <source>
        <dbReference type="ARBA" id="ARBA00022692"/>
    </source>
</evidence>
<dbReference type="eggNOG" id="arCOG01537">
    <property type="taxonomic scope" value="Archaea"/>
</dbReference>
<reference evidence="10 11" key="1">
    <citation type="journal article" date="2006" name="Science">
        <title>Genome of rice cluster I archaea -- the key methane producers in the rice rhizosphere.</title>
        <authorList>
            <person name="Erkel C."/>
            <person name="Kube M."/>
            <person name="Reinhardt R."/>
            <person name="Liesack W."/>
        </authorList>
    </citation>
    <scope>NUCLEOTIDE SEQUENCE [LARGE SCALE GENOMIC DNA]</scope>
    <source>
        <strain evidence="11">DSM 22066 / NBRC 105507 / MRE50</strain>
    </source>
</reference>
<feature type="transmembrane region" description="Helical" evidence="7">
    <location>
        <begin position="482"/>
        <end position="506"/>
    </location>
</feature>
<dbReference type="KEGG" id="rci:RCIX2387"/>
<keyword evidence="4 7" id="KW-1133">Transmembrane helix</keyword>
<feature type="transmembrane region" description="Helical" evidence="7">
    <location>
        <begin position="662"/>
        <end position="680"/>
    </location>
</feature>
<comment type="subcellular location">
    <subcellularLocation>
        <location evidence="1">Cell membrane</location>
        <topology evidence="1">Multi-pass membrane protein</topology>
    </subcellularLocation>
</comment>
<keyword evidence="6 7" id="KW-0472">Membrane</keyword>
<dbReference type="InterPro" id="IPR052175">
    <property type="entry name" value="ComplexI-like_HydComp"/>
</dbReference>
<evidence type="ECO:0000313" key="11">
    <source>
        <dbReference type="Proteomes" id="UP000000663"/>
    </source>
</evidence>
<evidence type="ECO:0000256" key="4">
    <source>
        <dbReference type="ARBA" id="ARBA00022989"/>
    </source>
</evidence>
<dbReference type="PRINTS" id="PR01434">
    <property type="entry name" value="NADHDHGNASE5"/>
</dbReference>
<evidence type="ECO:0000313" key="10">
    <source>
        <dbReference type="EMBL" id="CAJ37478.1"/>
    </source>
</evidence>
<gene>
    <name evidence="10" type="ORF">RCIX2387</name>
</gene>
<accession>Q0W2B5</accession>
<feature type="transmembrane region" description="Helical" evidence="7">
    <location>
        <begin position="343"/>
        <end position="376"/>
    </location>
</feature>
<feature type="transmembrane region" description="Helical" evidence="7">
    <location>
        <begin position="284"/>
        <end position="306"/>
    </location>
</feature>
<dbReference type="GO" id="GO:0016491">
    <property type="term" value="F:oxidoreductase activity"/>
    <property type="evidence" value="ECO:0007669"/>
    <property type="project" value="UniProtKB-KW"/>
</dbReference>
<evidence type="ECO:0000259" key="9">
    <source>
        <dbReference type="Pfam" id="PF00662"/>
    </source>
</evidence>
<dbReference type="Pfam" id="PF00662">
    <property type="entry name" value="Proton_antipo_N"/>
    <property type="match status" value="1"/>
</dbReference>
<feature type="transmembrane region" description="Helical" evidence="7">
    <location>
        <begin position="88"/>
        <end position="108"/>
    </location>
</feature>
<dbReference type="InterPro" id="IPR001750">
    <property type="entry name" value="ND/Mrp_TM"/>
</dbReference>
<evidence type="ECO:0000256" key="2">
    <source>
        <dbReference type="ARBA" id="ARBA00022475"/>
    </source>
</evidence>
<evidence type="ECO:0000256" key="5">
    <source>
        <dbReference type="ARBA" id="ARBA00023002"/>
    </source>
</evidence>
<keyword evidence="5" id="KW-0560">Oxidoreductase</keyword>
<dbReference type="STRING" id="351160.RCIX2387"/>
<dbReference type="InterPro" id="IPR001516">
    <property type="entry name" value="Proton_antipo_N"/>
</dbReference>
<feature type="transmembrane region" description="Helical" evidence="7">
    <location>
        <begin position="255"/>
        <end position="278"/>
    </location>
</feature>
<protein>
    <submittedName>
        <fullName evidence="10">Hydrogenase, membrane subunit 4-like protein (HycC-like)</fullName>
    </submittedName>
</protein>
<proteinExistence type="predicted"/>
<dbReference type="PROSITE" id="PS51257">
    <property type="entry name" value="PROKAR_LIPOPROTEIN"/>
    <property type="match status" value="1"/>
</dbReference>
<feature type="transmembrane region" description="Helical" evidence="7">
    <location>
        <begin position="6"/>
        <end position="26"/>
    </location>
</feature>
<evidence type="ECO:0000256" key="7">
    <source>
        <dbReference type="SAM" id="Phobius"/>
    </source>
</evidence>
<evidence type="ECO:0000259" key="8">
    <source>
        <dbReference type="Pfam" id="PF00361"/>
    </source>
</evidence>
<feature type="transmembrane region" description="Helical" evidence="7">
    <location>
        <begin position="217"/>
        <end position="243"/>
    </location>
</feature>
<feature type="transmembrane region" description="Helical" evidence="7">
    <location>
        <begin position="120"/>
        <end position="138"/>
    </location>
</feature>
<organism evidence="10 11">
    <name type="scientific">Methanocella arvoryzae (strain DSM 22066 / NBRC 105507 / MRE50)</name>
    <dbReference type="NCBI Taxonomy" id="351160"/>
    <lineage>
        <taxon>Archaea</taxon>
        <taxon>Methanobacteriati</taxon>
        <taxon>Methanobacteriota</taxon>
        <taxon>Stenosarchaea group</taxon>
        <taxon>Methanomicrobia</taxon>
        <taxon>Methanocellales</taxon>
        <taxon>Methanocellaceae</taxon>
        <taxon>Methanocella</taxon>
    </lineage>
</organism>
<dbReference type="Pfam" id="PF00361">
    <property type="entry name" value="Proton_antipo_M"/>
    <property type="match status" value="1"/>
</dbReference>
<keyword evidence="11" id="KW-1185">Reference proteome</keyword>
<feature type="transmembrane region" description="Helical" evidence="7">
    <location>
        <begin position="144"/>
        <end position="163"/>
    </location>
</feature>
<feature type="transmembrane region" description="Helical" evidence="7">
    <location>
        <begin position="396"/>
        <end position="421"/>
    </location>
</feature>
<dbReference type="GO" id="GO:0005886">
    <property type="term" value="C:plasma membrane"/>
    <property type="evidence" value="ECO:0007669"/>
    <property type="project" value="UniProtKB-SubCell"/>
</dbReference>
<sequence>MQVKLEYLFAALVLTSLIGACGAIVLRRNKYCAYVAFGAATMTSVIGATLAAVILLGPGLNPELSPGLRMILPMYTPFGEMSFTVDPLSAFFILAISIVGFAVSVYSIGYSREYVGKYSIGLLGSIFNLFLLSMILVVTAGNAIQFLIVWEVMSILSYLLVVYENRKKEAVSAGFLYIVMTHLGTAFITVGFLLLATTTGSFDFASFKGAGAALPELVKSLAFVLFLIGFGTKAGIMPLHVWLPYAHPAAPSNVSALMSGVMVKTAIYMLIRCIFEFLGVADTWWGLLVLLVASLSAVLGVLFALNETDLKRLLAYSTVENVGIILIAIGASMVFVSYGLKELAALALIAALFHAFNHSLFKALLFMGAGSVLYAVHTKNIELMGGLAKRMPWTGVFFFVGALSISAIPPLNGFVSEWLIFQSLLLSFNFPEMIVKILIPVTIGMLALTGALAAACFVRAYGIAFLAAPRTEHAAEAKDVPVTMLAGMAILAVLCVVTGLMSVFIVPAIDSVTATIIGTSVASKMTYGIVMEPVVTSFSGMSPLAIGALMIVLLPAVYLITRYYGGRRKIVLGDTWDCGTRLSHRNEYTGTAYAKSINMIFSAIYRPSKELVARPTASPYISKELTYADHTEPLFEKYLYNPLAGFVVKLARRLSFIQTGSIQAYLTYIFITLVLLLIIFR</sequence>
<dbReference type="PATRIC" id="fig|351160.9.peg.803"/>
<dbReference type="Proteomes" id="UP000000663">
    <property type="component" value="Chromosome"/>
</dbReference>
<feature type="transmembrane region" description="Helical" evidence="7">
    <location>
        <begin position="541"/>
        <end position="560"/>
    </location>
</feature>
<dbReference type="OrthoDB" id="371891at2157"/>
<dbReference type="NCBIfam" id="NF005086">
    <property type="entry name" value="PRK06521.1"/>
    <property type="match status" value="1"/>
</dbReference>
<evidence type="ECO:0000256" key="1">
    <source>
        <dbReference type="ARBA" id="ARBA00004651"/>
    </source>
</evidence>
<dbReference type="RefSeq" id="WP_012035103.1">
    <property type="nucleotide sequence ID" value="NC_009464.1"/>
</dbReference>
<name>Q0W2B5_METAR</name>
<dbReference type="EMBL" id="AM114193">
    <property type="protein sequence ID" value="CAJ37478.1"/>
    <property type="molecule type" value="Genomic_DNA"/>
</dbReference>
<dbReference type="PANTHER" id="PTHR42682">
    <property type="entry name" value="HYDROGENASE-4 COMPONENT F"/>
    <property type="match status" value="1"/>
</dbReference>
<evidence type="ECO:0000256" key="6">
    <source>
        <dbReference type="ARBA" id="ARBA00023136"/>
    </source>
</evidence>
<feature type="transmembrane region" description="Helical" evidence="7">
    <location>
        <begin position="33"/>
        <end position="56"/>
    </location>
</feature>
<feature type="transmembrane region" description="Helical" evidence="7">
    <location>
        <begin position="175"/>
        <end position="197"/>
    </location>
</feature>
<dbReference type="AlphaFoldDB" id="Q0W2B5"/>
<keyword evidence="2" id="KW-1003">Cell membrane</keyword>
<dbReference type="PANTHER" id="PTHR42682:SF3">
    <property type="entry name" value="FORMATE HYDROGENLYASE SUBUNIT 3-RELATED"/>
    <property type="match status" value="1"/>
</dbReference>